<dbReference type="InterPro" id="IPR027417">
    <property type="entry name" value="P-loop_NTPase"/>
</dbReference>
<reference evidence="5" key="2">
    <citation type="submission" date="2023-06" db="EMBL/GenBank/DDBJ databases">
        <authorList>
            <consortium name="Lawrence Berkeley National Laboratory"/>
            <person name="Haridas S."/>
            <person name="Hensen N."/>
            <person name="Bonometti L."/>
            <person name="Westerberg I."/>
            <person name="Brannstrom I.O."/>
            <person name="Guillou S."/>
            <person name="Cros-Aarteil S."/>
            <person name="Calhoun S."/>
            <person name="Kuo A."/>
            <person name="Mondo S."/>
            <person name="Pangilinan J."/>
            <person name="Riley R."/>
            <person name="LaButti K."/>
            <person name="Andreopoulos B."/>
            <person name="Lipzen A."/>
            <person name="Chen C."/>
            <person name="Yanf M."/>
            <person name="Daum C."/>
            <person name="Ng V."/>
            <person name="Clum A."/>
            <person name="Steindorff A."/>
            <person name="Ohm R."/>
            <person name="Martin F."/>
            <person name="Silar P."/>
            <person name="Natvig D."/>
            <person name="Lalanne C."/>
            <person name="Gautier V."/>
            <person name="Ament-velasquez S.L."/>
            <person name="Kruys A."/>
            <person name="Hutchinson M.I."/>
            <person name="Powell A.J."/>
            <person name="Barry K."/>
            <person name="Miller A.N."/>
            <person name="Grigoriev I.V."/>
            <person name="Debuchy R."/>
            <person name="Gladieux P."/>
            <person name="Thoren M.H."/>
            <person name="Johannesson H."/>
        </authorList>
    </citation>
    <scope>NUCLEOTIDE SEQUENCE</scope>
    <source>
        <strain evidence="5">CBS 232.78</strain>
    </source>
</reference>
<keyword evidence="6" id="KW-1185">Reference proteome</keyword>
<keyword evidence="1" id="KW-0677">Repeat</keyword>
<dbReference type="EMBL" id="JAULSW010000004">
    <property type="protein sequence ID" value="KAK3385126.1"/>
    <property type="molecule type" value="Genomic_DNA"/>
</dbReference>
<evidence type="ECO:0000313" key="5">
    <source>
        <dbReference type="EMBL" id="KAK3385126.1"/>
    </source>
</evidence>
<reference evidence="5" key="1">
    <citation type="journal article" date="2023" name="Mol. Phylogenet. Evol.">
        <title>Genome-scale phylogeny and comparative genomics of the fungal order Sordariales.</title>
        <authorList>
            <person name="Hensen N."/>
            <person name="Bonometti L."/>
            <person name="Westerberg I."/>
            <person name="Brannstrom I.O."/>
            <person name="Guillou S."/>
            <person name="Cros-Aarteil S."/>
            <person name="Calhoun S."/>
            <person name="Haridas S."/>
            <person name="Kuo A."/>
            <person name="Mondo S."/>
            <person name="Pangilinan J."/>
            <person name="Riley R."/>
            <person name="LaButti K."/>
            <person name="Andreopoulos B."/>
            <person name="Lipzen A."/>
            <person name="Chen C."/>
            <person name="Yan M."/>
            <person name="Daum C."/>
            <person name="Ng V."/>
            <person name="Clum A."/>
            <person name="Steindorff A."/>
            <person name="Ohm R.A."/>
            <person name="Martin F."/>
            <person name="Silar P."/>
            <person name="Natvig D.O."/>
            <person name="Lalanne C."/>
            <person name="Gautier V."/>
            <person name="Ament-Velasquez S.L."/>
            <person name="Kruys A."/>
            <person name="Hutchinson M.I."/>
            <person name="Powell A.J."/>
            <person name="Barry K."/>
            <person name="Miller A.N."/>
            <person name="Grigoriev I.V."/>
            <person name="Debuchy R."/>
            <person name="Gladieux P."/>
            <person name="Hiltunen Thoren M."/>
            <person name="Johannesson H."/>
        </authorList>
    </citation>
    <scope>NUCLEOTIDE SEQUENCE</scope>
    <source>
        <strain evidence="5">CBS 232.78</strain>
    </source>
</reference>
<feature type="region of interest" description="Disordered" evidence="3">
    <location>
        <begin position="932"/>
        <end position="963"/>
    </location>
</feature>
<organism evidence="5 6">
    <name type="scientific">Podospora didyma</name>
    <dbReference type="NCBI Taxonomy" id="330526"/>
    <lineage>
        <taxon>Eukaryota</taxon>
        <taxon>Fungi</taxon>
        <taxon>Dikarya</taxon>
        <taxon>Ascomycota</taxon>
        <taxon>Pezizomycotina</taxon>
        <taxon>Sordariomycetes</taxon>
        <taxon>Sordariomycetidae</taxon>
        <taxon>Sordariales</taxon>
        <taxon>Podosporaceae</taxon>
        <taxon>Podospora</taxon>
    </lineage>
</organism>
<sequence>MELTLAHRDLDGVLQWLRPSAGGQVVQQADEPMQGTHQWINSNICITEWLDVESQKILFVEGRPGFGKSVLAARLAEICRQRSDSPLVILYEFSNQSGPSTLAASILSQLLHCPEIQPDDKALKLIVTELQELGNENRLGPSGCRFIKLWDLALRALAIPRTKWAQVFVIVDGLDQYDFNTNISLMGFLESLKDSSRVARVRVAVFTRPQCEILSFASSFPSRCLQVSLTEELLASDIELFAANKFDSLQIPSRFNDMTLERIRQDAKGSFLWAKLLLKYLSEPWTEIEYLERLRGCPPDLSSTYDTMLEDGAALFTKDTPGAAARHRFSQQRRKTLLLVCEAREPLSLVEIGRAVSIGHYNVEKTLMDRCKPLLFVSEARLHFIHASAKEYLTDQSRLRFVTGEEGAILFRASDSHRSLAWECLSCLLDPEYAEKGRIGYFIHRSFGKFLQEELIPEPSRGLSFRYAARHWDFHLTAIEDPDAELLETTRQFIDSFQFAFWSEWSIERTGNTSRVFDVWRALRTWTASLPKDKQALICLDDYFVGPYLALSEAYRDAEAEDKVLQWLALMRVGRYYVDKGETEKAMPIRREVKDGLIAVLGTSHPLTLRARTDYGLSQTFEGNYQEAYDEFKAIVEIEENSYGETSKELYRTLMAMGETELYLLLFHDSVSTQEKAALGFLKFYSQDSKQYLSARMWLCYPLIELGKLDVAFEILFYVFQKRTEGYGPDDMFAASSRFSMGGIQRKQGNREAIKSLEEAFRVRHQLYNLTSMWALDFAIELLIAYRDFGEEAKAAKLLEDLDSEGAGDRLFNRHCQVEHVRSLLRWDSGKRDQAIDLLQGLLIAADREDYNRALLWIALDLALMLRARGGEGDNHQAEANFDHILVDCKLSSSSSHRCVRQRLIDKKSGRNSGNAETHSVRVIEALASWRSGAKDKEQHTSDDKSAREEVYNSGDMEPDPPHTLRLAEKALTLVRNRKFAEVDELMREEQFDWFRVQDLWLWSGGPAADTSWMRPPLGVTSVIFHGFTAAAPTAAEEYG</sequence>
<protein>
    <recommendedName>
        <fullName evidence="4">Nephrocystin 3-like N-terminal domain-containing protein</fullName>
    </recommendedName>
</protein>
<dbReference type="PANTHER" id="PTHR10039">
    <property type="entry name" value="AMELOGENIN"/>
    <property type="match status" value="1"/>
</dbReference>
<keyword evidence="2" id="KW-0802">TPR repeat</keyword>
<dbReference type="InterPro" id="IPR056884">
    <property type="entry name" value="NPHP3-like_N"/>
</dbReference>
<dbReference type="InterPro" id="IPR019734">
    <property type="entry name" value="TPR_rpt"/>
</dbReference>
<feature type="domain" description="Nephrocystin 3-like N-terminal" evidence="4">
    <location>
        <begin position="35"/>
        <end position="208"/>
    </location>
</feature>
<dbReference type="AlphaFoldDB" id="A0AAE0NP51"/>
<evidence type="ECO:0000256" key="3">
    <source>
        <dbReference type="SAM" id="MobiDB-lite"/>
    </source>
</evidence>
<dbReference type="Pfam" id="PF24883">
    <property type="entry name" value="NPHP3_N"/>
    <property type="match status" value="1"/>
</dbReference>
<evidence type="ECO:0000256" key="2">
    <source>
        <dbReference type="PROSITE-ProRule" id="PRU00339"/>
    </source>
</evidence>
<dbReference type="Proteomes" id="UP001285441">
    <property type="component" value="Unassembled WGS sequence"/>
</dbReference>
<dbReference type="PROSITE" id="PS50005">
    <property type="entry name" value="TPR"/>
    <property type="match status" value="1"/>
</dbReference>
<proteinExistence type="predicted"/>
<dbReference type="PANTHER" id="PTHR10039:SF14">
    <property type="entry name" value="NACHT DOMAIN-CONTAINING PROTEIN"/>
    <property type="match status" value="1"/>
</dbReference>
<dbReference type="InterPro" id="IPR011990">
    <property type="entry name" value="TPR-like_helical_dom_sf"/>
</dbReference>
<evidence type="ECO:0000256" key="1">
    <source>
        <dbReference type="ARBA" id="ARBA00022737"/>
    </source>
</evidence>
<dbReference type="SUPFAM" id="SSF52540">
    <property type="entry name" value="P-loop containing nucleoside triphosphate hydrolases"/>
    <property type="match status" value="1"/>
</dbReference>
<dbReference type="Gene3D" id="3.40.50.300">
    <property type="entry name" value="P-loop containing nucleotide triphosphate hydrolases"/>
    <property type="match status" value="1"/>
</dbReference>
<dbReference type="Gene3D" id="1.25.40.10">
    <property type="entry name" value="Tetratricopeptide repeat domain"/>
    <property type="match status" value="1"/>
</dbReference>
<gene>
    <name evidence="5" type="ORF">B0H63DRAFT_449209</name>
</gene>
<feature type="compositionally biased region" description="Basic and acidic residues" evidence="3">
    <location>
        <begin position="933"/>
        <end position="951"/>
    </location>
</feature>
<accession>A0AAE0NP51</accession>
<name>A0AAE0NP51_9PEZI</name>
<feature type="repeat" description="TPR" evidence="2">
    <location>
        <begin position="609"/>
        <end position="642"/>
    </location>
</feature>
<evidence type="ECO:0000313" key="6">
    <source>
        <dbReference type="Proteomes" id="UP001285441"/>
    </source>
</evidence>
<dbReference type="SUPFAM" id="SSF48452">
    <property type="entry name" value="TPR-like"/>
    <property type="match status" value="1"/>
</dbReference>
<evidence type="ECO:0000259" key="4">
    <source>
        <dbReference type="Pfam" id="PF24883"/>
    </source>
</evidence>
<comment type="caution">
    <text evidence="5">The sequence shown here is derived from an EMBL/GenBank/DDBJ whole genome shotgun (WGS) entry which is preliminary data.</text>
</comment>